<dbReference type="SMART" id="SM00384">
    <property type="entry name" value="AT_hook"/>
    <property type="match status" value="2"/>
</dbReference>
<dbReference type="GO" id="GO:0003677">
    <property type="term" value="F:DNA binding"/>
    <property type="evidence" value="ECO:0007669"/>
    <property type="project" value="InterPro"/>
</dbReference>
<dbReference type="EMBL" id="AP028213">
    <property type="protein sequence ID" value="BEI89131.1"/>
    <property type="molecule type" value="Genomic_DNA"/>
</dbReference>
<dbReference type="GeneID" id="85493002"/>
<protein>
    <recommendedName>
        <fullName evidence="6">BIR-domain-containing protein</fullName>
    </recommendedName>
</protein>
<dbReference type="PROSITE" id="PS50143">
    <property type="entry name" value="BIR_REPEAT_2"/>
    <property type="match status" value="1"/>
</dbReference>
<proteinExistence type="predicted"/>
<dbReference type="InterPro" id="IPR051190">
    <property type="entry name" value="Baculoviral_IAP"/>
</dbReference>
<evidence type="ECO:0000313" key="4">
    <source>
        <dbReference type="EMBL" id="BEI89131.1"/>
    </source>
</evidence>
<dbReference type="Pfam" id="PF00653">
    <property type="entry name" value="BIR"/>
    <property type="match status" value="2"/>
</dbReference>
<feature type="region of interest" description="Disordered" evidence="3">
    <location>
        <begin position="129"/>
        <end position="341"/>
    </location>
</feature>
<keyword evidence="1" id="KW-0479">Metal-binding</keyword>
<name>A0AA48IDN5_9TREE</name>
<evidence type="ECO:0000313" key="5">
    <source>
        <dbReference type="Proteomes" id="UP001233271"/>
    </source>
</evidence>
<dbReference type="SMART" id="SM00238">
    <property type="entry name" value="BIR"/>
    <property type="match status" value="1"/>
</dbReference>
<feature type="compositionally biased region" description="Low complexity" evidence="3">
    <location>
        <begin position="152"/>
        <end position="163"/>
    </location>
</feature>
<evidence type="ECO:0000256" key="1">
    <source>
        <dbReference type="ARBA" id="ARBA00022723"/>
    </source>
</evidence>
<dbReference type="InterPro" id="IPR017956">
    <property type="entry name" value="AT_hook_DNA-bd_motif"/>
</dbReference>
<feature type="compositionally biased region" description="Polar residues" evidence="3">
    <location>
        <begin position="176"/>
        <end position="185"/>
    </location>
</feature>
<evidence type="ECO:0000256" key="2">
    <source>
        <dbReference type="ARBA" id="ARBA00022833"/>
    </source>
</evidence>
<accession>A0AA48IDN5</accession>
<dbReference type="RefSeq" id="XP_060454397.1">
    <property type="nucleotide sequence ID" value="XM_060597510.1"/>
</dbReference>
<dbReference type="GO" id="GO:0046872">
    <property type="term" value="F:metal ion binding"/>
    <property type="evidence" value="ECO:0007669"/>
    <property type="project" value="UniProtKB-KW"/>
</dbReference>
<dbReference type="AlphaFoldDB" id="A0AA48IDN5"/>
<keyword evidence="2" id="KW-0862">Zinc</keyword>
<dbReference type="Gene3D" id="1.10.1170.10">
    <property type="entry name" value="Inhibitor Of Apoptosis Protein (2mihbC-IAP-1), Chain A"/>
    <property type="match status" value="2"/>
</dbReference>
<dbReference type="PANTHER" id="PTHR46771:SF5">
    <property type="entry name" value="DETERIN"/>
    <property type="match status" value="1"/>
</dbReference>
<keyword evidence="5" id="KW-1185">Reference proteome</keyword>
<reference evidence="4" key="1">
    <citation type="journal article" date="2023" name="BMC Genomics">
        <title>Chromosome-level genome assemblies of Cutaneotrichosporon spp. (Trichosporonales, Basidiomycota) reveal imbalanced evolution between nucleotide sequences and chromosome synteny.</title>
        <authorList>
            <person name="Kobayashi Y."/>
            <person name="Kayamori A."/>
            <person name="Aoki K."/>
            <person name="Shiwa Y."/>
            <person name="Matsutani M."/>
            <person name="Fujita N."/>
            <person name="Sugita T."/>
            <person name="Iwasaki W."/>
            <person name="Tanaka N."/>
            <person name="Takashima M."/>
        </authorList>
    </citation>
    <scope>NUCLEOTIDE SEQUENCE</scope>
    <source>
        <strain evidence="4">HIS019</strain>
    </source>
</reference>
<feature type="compositionally biased region" description="Basic residues" evidence="3">
    <location>
        <begin position="129"/>
        <end position="139"/>
    </location>
</feature>
<gene>
    <name evidence="4" type="ORF">CcaverHIS019_0204930</name>
</gene>
<dbReference type="Proteomes" id="UP001233271">
    <property type="component" value="Chromosome 2"/>
</dbReference>
<sequence length="433" mass="45729">MAPTDMYRIEARIASFAAVTRPKRLAKVAFPLDPSTHPALTPASLAAAGFYHTPSSGEEDTCSCFLCPPHDLASAGFICAPSKTSPDGTTCPLCNYEVVEWEEDDDPMTIHKRKEPECPFFTATVKKGRRTKAVPKRATRAQTIDESVQEIAPPAEEATAAAAPKRRGRPPKASASNTTIPTDVSVQAIPPPEEPAAPKRRGRPPKASSASSANTSTASAKPRAKRKTAAEKRAEAAAAIQLTESAEAADASVDSLELPEVPEDSTVLVEPPPADESASSTEERETKPLPRKGRAQKPTQNDTEAGVDVPSRATRSAPAPKEALAPSTADNVEPLPAAPPAKLSKALPALPASPSVPLATQSAAFAVADMVRAAGGSGSTTIGAQDRAMTLEDFVRKQFQVQHDQLRDQGEAMITAWEVRAGEGRERLERAFA</sequence>
<dbReference type="InterPro" id="IPR001370">
    <property type="entry name" value="BIR_rpt"/>
</dbReference>
<evidence type="ECO:0008006" key="6">
    <source>
        <dbReference type="Google" id="ProtNLM"/>
    </source>
</evidence>
<feature type="compositionally biased region" description="Low complexity" evidence="3">
    <location>
        <begin position="236"/>
        <end position="255"/>
    </location>
</feature>
<feature type="compositionally biased region" description="Low complexity" evidence="3">
    <location>
        <begin position="205"/>
        <end position="221"/>
    </location>
</feature>
<organism evidence="4 5">
    <name type="scientific">Cutaneotrichosporon cavernicola</name>
    <dbReference type="NCBI Taxonomy" id="279322"/>
    <lineage>
        <taxon>Eukaryota</taxon>
        <taxon>Fungi</taxon>
        <taxon>Dikarya</taxon>
        <taxon>Basidiomycota</taxon>
        <taxon>Agaricomycotina</taxon>
        <taxon>Tremellomycetes</taxon>
        <taxon>Trichosporonales</taxon>
        <taxon>Trichosporonaceae</taxon>
        <taxon>Cutaneotrichosporon</taxon>
    </lineage>
</organism>
<evidence type="ECO:0000256" key="3">
    <source>
        <dbReference type="SAM" id="MobiDB-lite"/>
    </source>
</evidence>
<dbReference type="SUPFAM" id="SSF57924">
    <property type="entry name" value="Inhibitor of apoptosis (IAP) repeat"/>
    <property type="match status" value="2"/>
</dbReference>
<dbReference type="PANTHER" id="PTHR46771">
    <property type="entry name" value="DETERIN"/>
    <property type="match status" value="1"/>
</dbReference>
<dbReference type="KEGG" id="ccac:CcaHIS019_0204930"/>